<keyword evidence="2" id="KW-1185">Reference proteome</keyword>
<comment type="caution">
    <text evidence="1">The sequence shown here is derived from an EMBL/GenBank/DDBJ whole genome shotgun (WGS) entry which is preliminary data.</text>
</comment>
<dbReference type="InterPro" id="IPR038765">
    <property type="entry name" value="Papain-like_cys_pep_sf"/>
</dbReference>
<accession>A0A5C6U5Q9</accession>
<evidence type="ECO:0000313" key="2">
    <source>
        <dbReference type="Proteomes" id="UP000321250"/>
    </source>
</evidence>
<protein>
    <submittedName>
        <fullName evidence="1">Uncharacterized protein</fullName>
    </submittedName>
</protein>
<gene>
    <name evidence="1" type="ORF">FSB78_18395</name>
</gene>
<dbReference type="AlphaFoldDB" id="A0A5C6U5Q9"/>
<dbReference type="RefSeq" id="WP_147084351.1">
    <property type="nucleotide sequence ID" value="NZ_VOQR01000002.1"/>
</dbReference>
<dbReference type="EMBL" id="VOQR01000002">
    <property type="protein sequence ID" value="TXC67960.1"/>
    <property type="molecule type" value="Genomic_DNA"/>
</dbReference>
<evidence type="ECO:0000313" key="1">
    <source>
        <dbReference type="EMBL" id="TXC67960.1"/>
    </source>
</evidence>
<proteinExistence type="predicted"/>
<dbReference type="OrthoDB" id="7843671at2"/>
<dbReference type="Gene3D" id="3.90.1720.10">
    <property type="entry name" value="endopeptidase domain like (from Nostoc punctiforme)"/>
    <property type="match status" value="1"/>
</dbReference>
<sequence>MNSRDETSAPTASRPGYDGKMVALPRVELVEAGDILLTSNVFSDDRVGLKQSGAIRRMTGGRFSHALICSSPPVFVEAIGTGVSTLSLARCFAHDIANVRLLRYPDRSVAREAAKLAQYEIGRDYSVARAVRSVFPAGILDRVHDHGIFCSALVAQVFLSAGASLFGETPVYRTTPATLDKLSGLIDLTSTAFRSGLMPRNAETMSALDGDRAPTLSARQTELSANCARAVWPMVEVLIAAYPEAGLAAQPAFYSILKLLTEAIDRRSAVLDGRRDAFDRDVRALDRGLAASLRGGELAALLTEIENVDGKGMMMAIAQSFAEKPDVDLDAMQGMLKAGIVQLDERNEAIDAWERRGPDRSEALKLYLPVERSAAAGIARRNQAALEILERSGRVVT</sequence>
<dbReference type="SUPFAM" id="SSF54001">
    <property type="entry name" value="Cysteine proteinases"/>
    <property type="match status" value="1"/>
</dbReference>
<reference evidence="1 2" key="1">
    <citation type="journal article" date="2013" name="Antonie Van Leeuwenhoek">
        <title>Sphingomonas ginsenosidivorax sp. nov., with the ability to transform ginsenosides.</title>
        <authorList>
            <person name="Jin X.F."/>
            <person name="Kim J.K."/>
            <person name="Liu Q.M."/>
            <person name="Kang M.S."/>
            <person name="He D."/>
            <person name="Jin F.X."/>
            <person name="Kim S.C."/>
            <person name="Im W.T."/>
        </authorList>
    </citation>
    <scope>NUCLEOTIDE SEQUENCE [LARGE SCALE GENOMIC DNA]</scope>
    <source>
        <strain evidence="1 2">KHI67</strain>
    </source>
</reference>
<organism evidence="1 2">
    <name type="scientific">Sphingomonas ginsenosidivorax</name>
    <dbReference type="NCBI Taxonomy" id="862135"/>
    <lineage>
        <taxon>Bacteria</taxon>
        <taxon>Pseudomonadati</taxon>
        <taxon>Pseudomonadota</taxon>
        <taxon>Alphaproteobacteria</taxon>
        <taxon>Sphingomonadales</taxon>
        <taxon>Sphingomonadaceae</taxon>
        <taxon>Sphingomonas</taxon>
    </lineage>
</organism>
<name>A0A5C6U5Q9_9SPHN</name>
<dbReference type="Proteomes" id="UP000321250">
    <property type="component" value="Unassembled WGS sequence"/>
</dbReference>